<feature type="compositionally biased region" description="Basic and acidic residues" evidence="1">
    <location>
        <begin position="212"/>
        <end position="221"/>
    </location>
</feature>
<gene>
    <name evidence="3" type="primary">LOC106806859</name>
</gene>
<feature type="compositionally biased region" description="Acidic residues" evidence="1">
    <location>
        <begin position="184"/>
        <end position="193"/>
    </location>
</feature>
<name>A0ABM1DX09_PRICU</name>
<feature type="compositionally biased region" description="Basic and acidic residues" evidence="1">
    <location>
        <begin position="247"/>
        <end position="260"/>
    </location>
</feature>
<dbReference type="GeneID" id="106806859"/>
<reference evidence="3" key="1">
    <citation type="submission" date="2025-08" db="UniProtKB">
        <authorList>
            <consortium name="RefSeq"/>
        </authorList>
    </citation>
    <scope>IDENTIFICATION</scope>
</reference>
<evidence type="ECO:0000256" key="1">
    <source>
        <dbReference type="SAM" id="MobiDB-lite"/>
    </source>
</evidence>
<evidence type="ECO:0000313" key="2">
    <source>
        <dbReference type="Proteomes" id="UP000695022"/>
    </source>
</evidence>
<sequence length="342" mass="37408">MKLLLAKGILSTHPPLCDCEGCRVSSPVNRGRLAEKRAAQAQSEPREGDQTMMRCGEEALTVPEAGRLKHCTAPPTIGSHRLASIIDHLRTSQQKQIYQSHCSAQDHPLNLAVTAAGSKDGEKYFRKDDSDESAALRAIEEGTSRPVESRLTIKNITETVGGDDNDDDASKCASPEQPKNADSDVGEQSEIDVGENASSAQNMSDVETASVKSERDVKVEQRSPPATTPVTTDAGAERLPCKPTPIFHREYSGEPPRYHLPAEHAAPSAVARPPWVPPFAYTSLFPTGDPQRKASRPGMLGYDSYSDIALSREAEYVRRNYSEFMRNLAAKYNNSPADRYEL</sequence>
<protein>
    <submittedName>
        <fullName evidence="3">Uncharacterized protein LOC106806859</fullName>
    </submittedName>
</protein>
<organism evidence="2 3">
    <name type="scientific">Priapulus caudatus</name>
    <name type="common">Priapulid worm</name>
    <dbReference type="NCBI Taxonomy" id="37621"/>
    <lineage>
        <taxon>Eukaryota</taxon>
        <taxon>Metazoa</taxon>
        <taxon>Ecdysozoa</taxon>
        <taxon>Scalidophora</taxon>
        <taxon>Priapulida</taxon>
        <taxon>Priapulimorpha</taxon>
        <taxon>Priapulimorphida</taxon>
        <taxon>Priapulidae</taxon>
        <taxon>Priapulus</taxon>
    </lineage>
</organism>
<accession>A0ABM1DX09</accession>
<evidence type="ECO:0000313" key="3">
    <source>
        <dbReference type="RefSeq" id="XP_014664480.1"/>
    </source>
</evidence>
<feature type="compositionally biased region" description="Polar residues" evidence="1">
    <location>
        <begin position="196"/>
        <end position="211"/>
    </location>
</feature>
<keyword evidence="2" id="KW-1185">Reference proteome</keyword>
<dbReference type="RefSeq" id="XP_014664480.1">
    <property type="nucleotide sequence ID" value="XM_014808994.1"/>
</dbReference>
<proteinExistence type="predicted"/>
<dbReference type="Proteomes" id="UP000695022">
    <property type="component" value="Unplaced"/>
</dbReference>
<feature type="region of interest" description="Disordered" evidence="1">
    <location>
        <begin position="154"/>
        <end position="260"/>
    </location>
</feature>